<name>A0ABN9WYX4_9DINO</name>
<evidence type="ECO:0000313" key="3">
    <source>
        <dbReference type="Proteomes" id="UP001189429"/>
    </source>
</evidence>
<sequence length="325" mass="34184">MGGGSELPCGGRWCGCCGAATWAPPPVLGIILHQWAVQTLEVPVPVLGLSAAEGARRGQQLLALVRRGPPAEEVGAVRSAEAVSTVAAPVEGRSGVPLVQKDAEEKEWKVVTGKVKGRRGARWDEAQAVADRSAARWAAEMAERCEAESRAVAAGVLQRWVRGWLGRRAAAAVRAARDAGRAAQALPAAEAQPGRHARRGKETKGDAKGDDALLDDAILLAAREADELARAAADALVGEVRVAIVPFVVALTAELSADAVRSALCRLEAAARLEMGGLDSPMEVTSASRGKWVVRFLDGEFVDNTSDWVTVVWRVEDELGSKDAG</sequence>
<feature type="region of interest" description="Disordered" evidence="1">
    <location>
        <begin position="184"/>
        <end position="208"/>
    </location>
</feature>
<gene>
    <name evidence="2" type="ORF">PCOR1329_LOCUS71843</name>
</gene>
<proteinExistence type="predicted"/>
<dbReference type="Proteomes" id="UP001189429">
    <property type="component" value="Unassembled WGS sequence"/>
</dbReference>
<accession>A0ABN9WYX4</accession>
<organism evidence="2 3">
    <name type="scientific">Prorocentrum cordatum</name>
    <dbReference type="NCBI Taxonomy" id="2364126"/>
    <lineage>
        <taxon>Eukaryota</taxon>
        <taxon>Sar</taxon>
        <taxon>Alveolata</taxon>
        <taxon>Dinophyceae</taxon>
        <taxon>Prorocentrales</taxon>
        <taxon>Prorocentraceae</taxon>
        <taxon>Prorocentrum</taxon>
    </lineage>
</organism>
<evidence type="ECO:0000313" key="2">
    <source>
        <dbReference type="EMBL" id="CAK0892106.1"/>
    </source>
</evidence>
<dbReference type="EMBL" id="CAUYUJ010019564">
    <property type="protein sequence ID" value="CAK0892106.1"/>
    <property type="molecule type" value="Genomic_DNA"/>
</dbReference>
<keyword evidence="3" id="KW-1185">Reference proteome</keyword>
<feature type="compositionally biased region" description="Low complexity" evidence="1">
    <location>
        <begin position="184"/>
        <end position="194"/>
    </location>
</feature>
<protein>
    <submittedName>
        <fullName evidence="2">Uncharacterized protein</fullName>
    </submittedName>
</protein>
<dbReference type="PROSITE" id="PS50096">
    <property type="entry name" value="IQ"/>
    <property type="match status" value="1"/>
</dbReference>
<evidence type="ECO:0000256" key="1">
    <source>
        <dbReference type="SAM" id="MobiDB-lite"/>
    </source>
</evidence>
<reference evidence="2" key="1">
    <citation type="submission" date="2023-10" db="EMBL/GenBank/DDBJ databases">
        <authorList>
            <person name="Chen Y."/>
            <person name="Shah S."/>
            <person name="Dougan E. K."/>
            <person name="Thang M."/>
            <person name="Chan C."/>
        </authorList>
    </citation>
    <scope>NUCLEOTIDE SEQUENCE [LARGE SCALE GENOMIC DNA]</scope>
</reference>
<comment type="caution">
    <text evidence="2">The sequence shown here is derived from an EMBL/GenBank/DDBJ whole genome shotgun (WGS) entry which is preliminary data.</text>
</comment>